<evidence type="ECO:0000313" key="2">
    <source>
        <dbReference type="EMBL" id="ATO91012.1"/>
    </source>
</evidence>
<accession>A0A2D1PCT0</accession>
<dbReference type="Gene3D" id="3.90.1840.10">
    <property type="entry name" value="Major capsid protein"/>
    <property type="match status" value="2"/>
</dbReference>
<feature type="region of interest" description="Disordered" evidence="1">
    <location>
        <begin position="777"/>
        <end position="800"/>
    </location>
</feature>
<dbReference type="SUPFAM" id="SSF82856">
    <property type="entry name" value="L-A virus major coat protein"/>
    <property type="match status" value="1"/>
</dbReference>
<name>A0A2D1PCT0_9VIRU</name>
<sequence>MFFSKPVHFIIKSYNDGRLFIKNYLALHDDGVKEVVTHDYDHQYERTTAGSFNDGSYKTNANRQSRMRGTTASLCMGTILGCRQKFEVVGRKQSVFGLNRECINRDGFPNSSLVAKYLRETAPSTEIKEQRINLFEDVILADDFYDNATTLIALFMIKIQKMRMFKRMVSHPHTIVITAEMAKAIHRTADYDAKIELLVRTIKTGPSACGTNKHNKGVHDLLEVLVRWVTTLPNLADADPADFEHPVNVWHCYEYNDGHSQSGASFGDIFDFVNNKYLVPSDFDAAPCDGERLFVDVKSEVPATDNAIKHLRTYKYWLNGTNLTQNELKILEHVLHGNQRNTPFLIDQDLDLGILPGTVAVVGAPLSDARPGVYSDVSLTTLLHKLVTTHRWHEDALNAARLLRPWYAQPGTDSVEAHWWVNITRTLRLPTLGLKRAAIPCLLLGTAVCTSVDAIRSYNSFISSNDLCVVESMIYNTAWYWGEYMMIHNARNTHEMIRNFHQNLRDDLSDDVRANALVSAILGEDIDVCGHEGFYTYIEGSLAQHYNKFITFGTINISHYHEYGYEHRDRLLKLSHLVVPGCVALITGRAGSLLQGTPYHSQFTINPMVRKRKHGSIQKALNFYDLWAYGTVSRWNGHDVHYAHPLSQGEHVCYTPNNVNVAAPPVSPRTLDEAVSYNLLSVRERANTWGDDFYLRLEHAQAFHWTSERIEVMEKPEWYASVAAFDDLALPTPRAYTDASDIVRDTLAKLSVKYDMVSPGFHVERLTAGVSLTRNTQASTSDHLEVIQPQEELPPPQPDE</sequence>
<evidence type="ECO:0000256" key="1">
    <source>
        <dbReference type="SAM" id="MobiDB-lite"/>
    </source>
</evidence>
<dbReference type="InterPro" id="IPR036332">
    <property type="entry name" value="Major_coat_LA-virus_sf"/>
</dbReference>
<proteinExistence type="predicted"/>
<dbReference type="EMBL" id="KY207364">
    <property type="protein sequence ID" value="ATO91012.1"/>
    <property type="molecule type" value="Genomic_RNA"/>
</dbReference>
<organism evidence="2">
    <name type="scientific">Puccinia striiformis totivirus 4</name>
    <dbReference type="NCBI Taxonomy" id="2045192"/>
    <lineage>
        <taxon>Viruses</taxon>
        <taxon>Riboviria</taxon>
        <taxon>Orthornavirae</taxon>
        <taxon>Duplornaviricota</taxon>
        <taxon>Chrymotiviricetes</taxon>
        <taxon>Ghabrivirales</taxon>
        <taxon>Totiviridae</taxon>
    </lineage>
</organism>
<reference evidence="2" key="1">
    <citation type="submission" date="2016-11" db="EMBL/GenBank/DDBJ databases">
        <title>Molecular characterization of novel totivirus-like double-stranded RNAs from Puccinia striiformis f. sp. tritici, the causal agent of wheat stripe rust.</title>
        <authorList>
            <person name="Zheng L."/>
        </authorList>
    </citation>
    <scope>NUCLEOTIDE SEQUENCE</scope>
    <source>
        <strain evidence="2">CYR32</strain>
    </source>
</reference>
<protein>
    <submittedName>
        <fullName evidence="2">Putative capsid protein</fullName>
    </submittedName>
</protein>
<gene>
    <name evidence="2" type="primary">CP</name>
</gene>